<comment type="caution">
    <text evidence="1">The sequence shown here is derived from an EMBL/GenBank/DDBJ whole genome shotgun (WGS) entry which is preliminary data.</text>
</comment>
<reference evidence="1" key="1">
    <citation type="submission" date="2023-07" db="EMBL/GenBank/DDBJ databases">
        <title>Black Yeasts Isolated from many extreme environments.</title>
        <authorList>
            <person name="Coleine C."/>
            <person name="Stajich J.E."/>
            <person name="Selbmann L."/>
        </authorList>
    </citation>
    <scope>NUCLEOTIDE SEQUENCE</scope>
    <source>
        <strain evidence="1">CCFEE 5714</strain>
    </source>
</reference>
<gene>
    <name evidence="1" type="ORF">LTR37_004587</name>
</gene>
<protein>
    <submittedName>
        <fullName evidence="1">Uncharacterized protein</fullName>
    </submittedName>
</protein>
<name>A0ACC3NL80_9PEZI</name>
<proteinExistence type="predicted"/>
<keyword evidence="2" id="KW-1185">Reference proteome</keyword>
<sequence>MSAALTTNVDQRLLRTTKFPPEFNTKVDLKKVNVQLIKAWVGEEIAKILKSEDDVVTDLVTNILEESRYPNIKELQISLTGFLDKDAAPFCAALWKLCLSAQQSPHGVPKELLEAKKAELAQAKAEEDKAREEAIKRQEAERERDRELARTRERERNERSDRGRGRGRGGGRGGRDFDRRPPRDSRSRTPPPRRRREDDDIRRPPPRGVDTYIPGKGRHDDRPPRRRRSPSYGRSSSRSRSPPRRRRRRDDFPSRSPPRKKRNSSSDRALSRDRDYARGHSRRYKSRSPPSRRRRSPSPKRHNRRPPAPDRSRSPQPKRSRRTSPSPARPSTSESRSSAHSQKSPARRKKEADLAPDDLMSTNRRKESFRNDSRRLSREPTSPSMSRSETPLTDDRSRRGSAISVEAASKKTTAGAQQSFSASGSTLCQSLTATQLREKELKRQLLARADLRRRDSVLGSSQIFPK</sequence>
<evidence type="ECO:0000313" key="2">
    <source>
        <dbReference type="Proteomes" id="UP001281147"/>
    </source>
</evidence>
<dbReference type="EMBL" id="JAUTXU010000028">
    <property type="protein sequence ID" value="KAK3719024.1"/>
    <property type="molecule type" value="Genomic_DNA"/>
</dbReference>
<dbReference type="Proteomes" id="UP001281147">
    <property type="component" value="Unassembled WGS sequence"/>
</dbReference>
<evidence type="ECO:0000313" key="1">
    <source>
        <dbReference type="EMBL" id="KAK3719024.1"/>
    </source>
</evidence>
<organism evidence="1 2">
    <name type="scientific">Vermiconidia calcicola</name>
    <dbReference type="NCBI Taxonomy" id="1690605"/>
    <lineage>
        <taxon>Eukaryota</taxon>
        <taxon>Fungi</taxon>
        <taxon>Dikarya</taxon>
        <taxon>Ascomycota</taxon>
        <taxon>Pezizomycotina</taxon>
        <taxon>Dothideomycetes</taxon>
        <taxon>Dothideomycetidae</taxon>
        <taxon>Mycosphaerellales</taxon>
        <taxon>Extremaceae</taxon>
        <taxon>Vermiconidia</taxon>
    </lineage>
</organism>
<accession>A0ACC3NL80</accession>